<feature type="compositionally biased region" description="Basic and acidic residues" evidence="1">
    <location>
        <begin position="707"/>
        <end position="725"/>
    </location>
</feature>
<feature type="compositionally biased region" description="Polar residues" evidence="1">
    <location>
        <begin position="10"/>
        <end position="19"/>
    </location>
</feature>
<dbReference type="Proteomes" id="UP000663846">
    <property type="component" value="Unassembled WGS sequence"/>
</dbReference>
<feature type="region of interest" description="Disordered" evidence="1">
    <location>
        <begin position="1"/>
        <end position="70"/>
    </location>
</feature>
<reference evidence="3" key="1">
    <citation type="submission" date="2021-01" db="EMBL/GenBank/DDBJ databases">
        <authorList>
            <person name="Kaushik A."/>
        </authorList>
    </citation>
    <scope>NUCLEOTIDE SEQUENCE</scope>
    <source>
        <strain evidence="3">AG1-1C</strain>
    </source>
</reference>
<organism evidence="3 4">
    <name type="scientific">Rhizoctonia solani</name>
    <dbReference type="NCBI Taxonomy" id="456999"/>
    <lineage>
        <taxon>Eukaryota</taxon>
        <taxon>Fungi</taxon>
        <taxon>Dikarya</taxon>
        <taxon>Basidiomycota</taxon>
        <taxon>Agaricomycotina</taxon>
        <taxon>Agaricomycetes</taxon>
        <taxon>Cantharellales</taxon>
        <taxon>Ceratobasidiaceae</taxon>
        <taxon>Rhizoctonia</taxon>
    </lineage>
</organism>
<dbReference type="Pfam" id="PF19050">
    <property type="entry name" value="PhoD_2"/>
    <property type="match status" value="3"/>
</dbReference>
<feature type="region of interest" description="Disordered" evidence="1">
    <location>
        <begin position="671"/>
        <end position="727"/>
    </location>
</feature>
<dbReference type="InterPro" id="IPR029052">
    <property type="entry name" value="Metallo-depent_PP-like"/>
</dbReference>
<proteinExistence type="predicted"/>
<evidence type="ECO:0000313" key="3">
    <source>
        <dbReference type="EMBL" id="CAE6450112.1"/>
    </source>
</evidence>
<dbReference type="AlphaFoldDB" id="A0A8H3GHN0"/>
<dbReference type="Gene3D" id="3.60.21.70">
    <property type="entry name" value="PhoD-like phosphatase"/>
    <property type="match status" value="1"/>
</dbReference>
<feature type="compositionally biased region" description="Polar residues" evidence="1">
    <location>
        <begin position="105"/>
        <end position="118"/>
    </location>
</feature>
<sequence length="790" mass="88129">MAFQPPLVHSTATSTSSLVKNEELANKVAQEAPQPDRAQPVAHKNEGKDIDEVNSPEGAAQDTSEQNGSAKHDWQLLCGPMLKYSRLSNDSTRWHGSVLIVLRAPSQSAARQPDQPSCSMDGPDSRTRPVHLFTERDRVYWRIDLETALGEDEREVRYSIVLAGHRQQDKIERSFWVPKIGQTFRIMFFSCNGFVPGAEKQVNGLALWNDVLRLHKKSPLHVMIGGGDQIYSDGVTEPHAPLEPWAQELSPRKRAKIPFPIELRDKVDDWYFQHHCDWFNASPFREANAQIPQLNIWDDHDIIDGFGTYRDSWQRAPVFMGIGEIAWKYMSLFQQHLPPSTTTNQLTYDPESFNPMPLHPPKSDHGVAEKAPIPTSKPEHPDAQNQNGTAQNGNATHETPQRSEGTGEESELDPSYVRHPQQGPYIQHRGLSICTSLGEGVLFYGLDCRTDRTRHRICYADTYQAMFDRLDKDVIPGKTKHVLLLLGVPIAYPRLVWAETLMTSRVMAPLRLLNKMFGIMSGLFNDFDGKIELLDDLEDHWAAAVHKAERNHLVQRLQTLGYTKKVRITILSGDVHLAAIGRFFTKAKFNIAQEKDHRYMVNVISSAITNAPPPDAVADVLNTRNKLHRLDHHTAENLMDIFEEGVDGSKRLVNKTCYPARNYCVITRADPSAGPDATTAEEIGDNPATQKANEKQEPKMSPLGKVFRQDKHDGNAPKSAVDKGEISGGAGTIAKEVKGAQVGHDASALAPATGTKAPDALNISLRLEVDAKSPEGKTKAYGFSIPRLEQ</sequence>
<feature type="compositionally biased region" description="Low complexity" evidence="1">
    <location>
        <begin position="383"/>
        <end position="396"/>
    </location>
</feature>
<feature type="domain" description="PhoD-like phosphatase" evidence="2">
    <location>
        <begin position="518"/>
        <end position="675"/>
    </location>
</feature>
<dbReference type="PANTHER" id="PTHR46689">
    <property type="entry name" value="MEMBRANE PROTEIN, PUTATIVE-RELATED"/>
    <property type="match status" value="1"/>
</dbReference>
<accession>A0A8H3GHN0</accession>
<feature type="region of interest" description="Disordered" evidence="1">
    <location>
        <begin position="342"/>
        <end position="421"/>
    </location>
</feature>
<dbReference type="InterPro" id="IPR038607">
    <property type="entry name" value="PhoD-like_sf"/>
</dbReference>
<evidence type="ECO:0000259" key="2">
    <source>
        <dbReference type="Pfam" id="PF19050"/>
    </source>
</evidence>
<gene>
    <name evidence="3" type="ORF">RDB_LOCUS144253</name>
</gene>
<comment type="caution">
    <text evidence="3">The sequence shown here is derived from an EMBL/GenBank/DDBJ whole genome shotgun (WGS) entry which is preliminary data.</text>
</comment>
<dbReference type="EMBL" id="CAJMWS010000535">
    <property type="protein sequence ID" value="CAE6450112.1"/>
    <property type="molecule type" value="Genomic_DNA"/>
</dbReference>
<dbReference type="SUPFAM" id="SSF56300">
    <property type="entry name" value="Metallo-dependent phosphatases"/>
    <property type="match status" value="1"/>
</dbReference>
<protein>
    <recommendedName>
        <fullName evidence="2">PhoD-like phosphatase domain-containing protein</fullName>
    </recommendedName>
</protein>
<evidence type="ECO:0000256" key="1">
    <source>
        <dbReference type="SAM" id="MobiDB-lite"/>
    </source>
</evidence>
<feature type="domain" description="PhoD-like phosphatase" evidence="2">
    <location>
        <begin position="182"/>
        <end position="337"/>
    </location>
</feature>
<dbReference type="GO" id="GO:0016020">
    <property type="term" value="C:membrane"/>
    <property type="evidence" value="ECO:0007669"/>
    <property type="project" value="TreeGrafter"/>
</dbReference>
<dbReference type="PANTHER" id="PTHR46689:SF3">
    <property type="entry name" value="PHOD-LIKE PHOSPHATASE DOMAIN-CONTAINING PROTEIN"/>
    <property type="match status" value="1"/>
</dbReference>
<dbReference type="InterPro" id="IPR018946">
    <property type="entry name" value="PhoD-like_MPP"/>
</dbReference>
<name>A0A8H3GHN0_9AGAM</name>
<dbReference type="CDD" id="cd07389">
    <property type="entry name" value="MPP_PhoD"/>
    <property type="match status" value="1"/>
</dbReference>
<evidence type="ECO:0000313" key="4">
    <source>
        <dbReference type="Proteomes" id="UP000663846"/>
    </source>
</evidence>
<feature type="region of interest" description="Disordered" evidence="1">
    <location>
        <begin position="105"/>
        <end position="128"/>
    </location>
</feature>
<feature type="domain" description="PhoD-like phosphatase" evidence="2">
    <location>
        <begin position="433"/>
        <end position="503"/>
    </location>
</feature>
<dbReference type="InterPro" id="IPR043904">
    <property type="entry name" value="PhoD_2-like"/>
</dbReference>